<name>A0A197K0L3_9FUNG</name>
<dbReference type="InterPro" id="IPR001680">
    <property type="entry name" value="WD40_rpt"/>
</dbReference>
<feature type="repeat" description="WD" evidence="3">
    <location>
        <begin position="764"/>
        <end position="805"/>
    </location>
</feature>
<dbReference type="SUPFAM" id="SSF141571">
    <property type="entry name" value="Pentapeptide repeat-like"/>
    <property type="match status" value="1"/>
</dbReference>
<dbReference type="PRINTS" id="PR00320">
    <property type="entry name" value="GPROTEINBRPT"/>
</dbReference>
<reference evidence="5 6" key="1">
    <citation type="submission" date="2016-05" db="EMBL/GenBank/DDBJ databases">
        <title>Genome sequencing reveals origins of a unique bacterial endosymbiosis in the earliest lineages of terrestrial Fungi.</title>
        <authorList>
            <consortium name="DOE Joint Genome Institute"/>
            <person name="Uehling J."/>
            <person name="Gryganskyi A."/>
            <person name="Hameed K."/>
            <person name="Tschaplinski T."/>
            <person name="Misztal P."/>
            <person name="Wu S."/>
            <person name="Desiro A."/>
            <person name="Vande Pol N."/>
            <person name="Du Z.-Y."/>
            <person name="Zienkiewicz A."/>
            <person name="Zienkiewicz K."/>
            <person name="Morin E."/>
            <person name="Tisserant E."/>
            <person name="Splivallo R."/>
            <person name="Hainaut M."/>
            <person name="Henrissat B."/>
            <person name="Ohm R."/>
            <person name="Kuo A."/>
            <person name="Yan J."/>
            <person name="Lipzen A."/>
            <person name="Nolan M."/>
            <person name="Labutti K."/>
            <person name="Barry K."/>
            <person name="Goldstein A."/>
            <person name="Labbe J."/>
            <person name="Schadt C."/>
            <person name="Tuskan G."/>
            <person name="Grigoriev I."/>
            <person name="Martin F."/>
            <person name="Vilgalys R."/>
            <person name="Bonito G."/>
        </authorList>
    </citation>
    <scope>NUCLEOTIDE SEQUENCE [LARGE SCALE GENOMIC DNA]</scope>
    <source>
        <strain evidence="5 6">AG-77</strain>
    </source>
</reference>
<dbReference type="Pfam" id="PF05729">
    <property type="entry name" value="NACHT"/>
    <property type="match status" value="1"/>
</dbReference>
<dbReference type="SMART" id="SM00320">
    <property type="entry name" value="WD40"/>
    <property type="match status" value="13"/>
</dbReference>
<dbReference type="InterPro" id="IPR036322">
    <property type="entry name" value="WD40_repeat_dom_sf"/>
</dbReference>
<feature type="repeat" description="WD" evidence="3">
    <location>
        <begin position="891"/>
        <end position="932"/>
    </location>
</feature>
<dbReference type="Gene3D" id="3.40.50.300">
    <property type="entry name" value="P-loop containing nucleotide triphosphate hydrolases"/>
    <property type="match status" value="1"/>
</dbReference>
<dbReference type="InterPro" id="IPR015943">
    <property type="entry name" value="WD40/YVTN_repeat-like_dom_sf"/>
</dbReference>
<feature type="repeat" description="WD" evidence="3">
    <location>
        <begin position="554"/>
        <end position="595"/>
    </location>
</feature>
<dbReference type="Gene3D" id="2.130.10.10">
    <property type="entry name" value="YVTN repeat-like/Quinoprotein amine dehydrogenase"/>
    <property type="match status" value="4"/>
</dbReference>
<dbReference type="Gene3D" id="2.160.20.80">
    <property type="entry name" value="E3 ubiquitin-protein ligase SopA"/>
    <property type="match status" value="1"/>
</dbReference>
<evidence type="ECO:0000313" key="5">
    <source>
        <dbReference type="EMBL" id="OAQ30231.1"/>
    </source>
</evidence>
<sequence length="1161" mass="128147">MAKLSLQDTDDDLFPLMDKVRDFLASDGQVMLVLGDSGAGKSTFNRHLEHQLWQEYKPGGRIPLLVNLPSLERPQKELVKEQLRTYDFTGDQIQELKKHRQFMLICDGYDESQLTSNLHTTNLFNRSGQWDVKLLITCRSQYLGPDYRGRFVPLAVNQYNRAANYLFMKAVIAPFSKEQIEDYVERYVLLEPRIWVKKDYMDKLETIPNLIDLVKNPFLLTLCLEALPDVVQGKSDLSRIRVTRVQLYDKFVWHWLEVNKLRLQDKLCGDKLAAFEELLEAGFEQSGVKFQQDLATAIFVHQDGIPVVDYINKHEELSWKAAFFSTACETRLLRDSSLLSRAGTQYRFVHRSILEYFFSRTICGPTDEQGEFDPPVFPDTSATSATISSHPLSQRNLVVEPSVIHFLAERVQLYSEFKEKLLAIIKLSKTDDQAAQAAANAITILVKAGVRFNGADLRGIRVPGADMSGGQFDSAQLQEADLMGVNFAKSWIRQADFTNAQMERVQFGEMPFLMESYGVSSCAYSPDGTSLAVGLGDGRINIYVTSIWIRTHTYAGHQKRINGIAYSPTGHQLLSGSSDGTVRLWDCKSGSCVFILKGHTDEVLAVAFSPSGKQVASAGMDKTVRLWDVQTSANLPSLTGHAGCIHSISYSPDGRAIVSVGDDRMIRFFDTQTGQPGEVWASQSGDMRRVTYSPRGLEIAVGYLNGELLLYNTATGKPMRKWEAHGEGVAGVSFSPNSQWVATCGFEGIVKVWSAVTGSVLSVFTGHGSSVYQVAISPSGLQLASCSVDKTTRLWDVSSLETGMDVESRSDPLTSVLFSPVGRVLFCGSKSGAVRQYDVVSGEAGPFVVYEDSLVRCLAISPDGLRIASVGTVNSAVTVWDIGSSRDEFILRGHTGEVNAIAFSADGYRIATGSDDKTVRLWDARSGILDRVFEGHTYFVSSLAFSSDSRQILSGSGNGPIRAWDLNSRDCKVVVDAGGLTEGWTISTSSDGLKTASKTLMSYCVELWDTESGYHQQTLEHDEEPWCLAFSSCGQWMGVGLPRSVWLWNFVSDKTAEGGGRGKWRCLVRIRDIYGDVIGIAWKPDALQFSIGCANGSLQMWRLAETSTSSSDEWSAQLVWSNGNPVLAASNANFAKAIDLAPANQHILNQRCKGAVVPTAY</sequence>
<evidence type="ECO:0000259" key="4">
    <source>
        <dbReference type="Pfam" id="PF05729"/>
    </source>
</evidence>
<dbReference type="STRING" id="1314771.A0A197K0L3"/>
<dbReference type="SUPFAM" id="SSF52540">
    <property type="entry name" value="P-loop containing nucleoside triphosphate hydrolases"/>
    <property type="match status" value="1"/>
</dbReference>
<accession>A0A197K0L3</accession>
<feature type="repeat" description="WD" evidence="3">
    <location>
        <begin position="596"/>
        <end position="637"/>
    </location>
</feature>
<dbReference type="InterPro" id="IPR001646">
    <property type="entry name" value="5peptide_repeat"/>
</dbReference>
<dbReference type="EMBL" id="KV442036">
    <property type="protein sequence ID" value="OAQ30231.1"/>
    <property type="molecule type" value="Genomic_DNA"/>
</dbReference>
<feature type="repeat" description="WD" evidence="3">
    <location>
        <begin position="722"/>
        <end position="763"/>
    </location>
</feature>
<dbReference type="InterPro" id="IPR019775">
    <property type="entry name" value="WD40_repeat_CS"/>
</dbReference>
<dbReference type="PROSITE" id="PS50294">
    <property type="entry name" value="WD_REPEATS_REGION"/>
    <property type="match status" value="7"/>
</dbReference>
<keyword evidence="6" id="KW-1185">Reference proteome</keyword>
<dbReference type="GO" id="GO:1990234">
    <property type="term" value="C:transferase complex"/>
    <property type="evidence" value="ECO:0007669"/>
    <property type="project" value="UniProtKB-ARBA"/>
</dbReference>
<dbReference type="PANTHER" id="PTHR22847">
    <property type="entry name" value="WD40 REPEAT PROTEIN"/>
    <property type="match status" value="1"/>
</dbReference>
<dbReference type="SUPFAM" id="SSF50978">
    <property type="entry name" value="WD40 repeat-like"/>
    <property type="match status" value="3"/>
</dbReference>
<dbReference type="PROSITE" id="PS50082">
    <property type="entry name" value="WD_REPEATS_2"/>
    <property type="match status" value="7"/>
</dbReference>
<keyword evidence="2" id="KW-0677">Repeat</keyword>
<dbReference type="PROSITE" id="PS00678">
    <property type="entry name" value="WD_REPEATS_1"/>
    <property type="match status" value="3"/>
</dbReference>
<dbReference type="InterPro" id="IPR007111">
    <property type="entry name" value="NACHT_NTPase"/>
</dbReference>
<dbReference type="Pfam" id="PF00400">
    <property type="entry name" value="WD40"/>
    <property type="match status" value="9"/>
</dbReference>
<gene>
    <name evidence="5" type="ORF">K457DRAFT_137323</name>
</gene>
<evidence type="ECO:0000256" key="3">
    <source>
        <dbReference type="PROSITE-ProRule" id="PRU00221"/>
    </source>
</evidence>
<dbReference type="InterPro" id="IPR020472">
    <property type="entry name" value="WD40_PAC1"/>
</dbReference>
<dbReference type="AlphaFoldDB" id="A0A197K0L3"/>
<evidence type="ECO:0000256" key="1">
    <source>
        <dbReference type="ARBA" id="ARBA00022574"/>
    </source>
</evidence>
<feature type="domain" description="NACHT" evidence="4">
    <location>
        <begin position="30"/>
        <end position="188"/>
    </location>
</feature>
<keyword evidence="1 3" id="KW-0853">WD repeat</keyword>
<dbReference type="InterPro" id="IPR027417">
    <property type="entry name" value="P-loop_NTPase"/>
</dbReference>
<evidence type="ECO:0000256" key="2">
    <source>
        <dbReference type="ARBA" id="ARBA00022737"/>
    </source>
</evidence>
<feature type="repeat" description="WD" evidence="3">
    <location>
        <begin position="933"/>
        <end position="974"/>
    </location>
</feature>
<dbReference type="Pfam" id="PF00805">
    <property type="entry name" value="Pentapeptide"/>
    <property type="match status" value="1"/>
</dbReference>
<evidence type="ECO:0000313" key="6">
    <source>
        <dbReference type="Proteomes" id="UP000078512"/>
    </source>
</evidence>
<feature type="repeat" description="WD" evidence="3">
    <location>
        <begin position="638"/>
        <end position="679"/>
    </location>
</feature>
<proteinExistence type="predicted"/>
<dbReference type="OrthoDB" id="538223at2759"/>
<organism evidence="5 6">
    <name type="scientific">Linnemannia elongata AG-77</name>
    <dbReference type="NCBI Taxonomy" id="1314771"/>
    <lineage>
        <taxon>Eukaryota</taxon>
        <taxon>Fungi</taxon>
        <taxon>Fungi incertae sedis</taxon>
        <taxon>Mucoromycota</taxon>
        <taxon>Mortierellomycotina</taxon>
        <taxon>Mortierellomycetes</taxon>
        <taxon>Mortierellales</taxon>
        <taxon>Mortierellaceae</taxon>
        <taxon>Linnemannia</taxon>
    </lineage>
</organism>
<dbReference type="PANTHER" id="PTHR22847:SF637">
    <property type="entry name" value="WD REPEAT DOMAIN 5B"/>
    <property type="match status" value="1"/>
</dbReference>
<dbReference type="Proteomes" id="UP000078512">
    <property type="component" value="Unassembled WGS sequence"/>
</dbReference>
<protein>
    <submittedName>
        <fullName evidence="5">WD40 repeat-like protein</fullName>
    </submittedName>
</protein>
<dbReference type="CDD" id="cd00200">
    <property type="entry name" value="WD40"/>
    <property type="match status" value="2"/>
</dbReference>